<protein>
    <submittedName>
        <fullName evidence="2">Uncharacterized protein</fullName>
    </submittedName>
</protein>
<feature type="non-terminal residue" evidence="2">
    <location>
        <position position="225"/>
    </location>
</feature>
<dbReference type="HOGENOM" id="CLU_1232497_0_0_1"/>
<sequence length="225" mass="25716">LQPIIHPLFADLCGIDSALSRAKRAELLCAVKPLENGEALTRIDGNETWHPNWMGKIDDDVNACFVKAIIDRTWANKEVSSYNLWMQGKSEIDNDDYKKDVITECTKGYWRNIHKQVCNKSDATKAEKAQERKDLTRQRARRQTVTKSRRQAALKYESQSGNKGALAIVDTDFASEVLSYSESELSADTIQRRKKADVGKTANLVRGYQWRSVDYVAFLRWLSLR</sequence>
<name>A0A0C9ZW64_9AGAM</name>
<organism evidence="2 3">
    <name type="scientific">Suillus luteus UH-Slu-Lm8-n1</name>
    <dbReference type="NCBI Taxonomy" id="930992"/>
    <lineage>
        <taxon>Eukaryota</taxon>
        <taxon>Fungi</taxon>
        <taxon>Dikarya</taxon>
        <taxon>Basidiomycota</taxon>
        <taxon>Agaricomycotina</taxon>
        <taxon>Agaricomycetes</taxon>
        <taxon>Agaricomycetidae</taxon>
        <taxon>Boletales</taxon>
        <taxon>Suillineae</taxon>
        <taxon>Suillaceae</taxon>
        <taxon>Suillus</taxon>
    </lineage>
</organism>
<dbReference type="OrthoDB" id="2631297at2759"/>
<dbReference type="EMBL" id="KN835891">
    <property type="protein sequence ID" value="KIK33676.1"/>
    <property type="molecule type" value="Genomic_DNA"/>
</dbReference>
<gene>
    <name evidence="2" type="ORF">CY34DRAFT_63923</name>
</gene>
<accession>A0A0C9ZW64</accession>
<reference evidence="3" key="2">
    <citation type="submission" date="2015-01" db="EMBL/GenBank/DDBJ databases">
        <title>Evolutionary Origins and Diversification of the Mycorrhizal Mutualists.</title>
        <authorList>
            <consortium name="DOE Joint Genome Institute"/>
            <consortium name="Mycorrhizal Genomics Consortium"/>
            <person name="Kohler A."/>
            <person name="Kuo A."/>
            <person name="Nagy L.G."/>
            <person name="Floudas D."/>
            <person name="Copeland A."/>
            <person name="Barry K.W."/>
            <person name="Cichocki N."/>
            <person name="Veneault-Fourrey C."/>
            <person name="LaButti K."/>
            <person name="Lindquist E.A."/>
            <person name="Lipzen A."/>
            <person name="Lundell T."/>
            <person name="Morin E."/>
            <person name="Murat C."/>
            <person name="Riley R."/>
            <person name="Ohm R."/>
            <person name="Sun H."/>
            <person name="Tunlid A."/>
            <person name="Henrissat B."/>
            <person name="Grigoriev I.V."/>
            <person name="Hibbett D.S."/>
            <person name="Martin F."/>
        </authorList>
    </citation>
    <scope>NUCLEOTIDE SEQUENCE [LARGE SCALE GENOMIC DNA]</scope>
    <source>
        <strain evidence="3">UH-Slu-Lm8-n1</strain>
    </source>
</reference>
<feature type="compositionally biased region" description="Basic and acidic residues" evidence="1">
    <location>
        <begin position="122"/>
        <end position="137"/>
    </location>
</feature>
<dbReference type="InParanoid" id="A0A0C9ZW64"/>
<dbReference type="Proteomes" id="UP000054485">
    <property type="component" value="Unassembled WGS sequence"/>
</dbReference>
<evidence type="ECO:0000313" key="3">
    <source>
        <dbReference type="Proteomes" id="UP000054485"/>
    </source>
</evidence>
<evidence type="ECO:0000256" key="1">
    <source>
        <dbReference type="SAM" id="MobiDB-lite"/>
    </source>
</evidence>
<evidence type="ECO:0000313" key="2">
    <source>
        <dbReference type="EMBL" id="KIK33676.1"/>
    </source>
</evidence>
<keyword evidence="3" id="KW-1185">Reference proteome</keyword>
<feature type="non-terminal residue" evidence="2">
    <location>
        <position position="1"/>
    </location>
</feature>
<feature type="region of interest" description="Disordered" evidence="1">
    <location>
        <begin position="121"/>
        <end position="144"/>
    </location>
</feature>
<proteinExistence type="predicted"/>
<dbReference type="AlphaFoldDB" id="A0A0C9ZW64"/>
<reference evidence="2 3" key="1">
    <citation type="submission" date="2014-04" db="EMBL/GenBank/DDBJ databases">
        <authorList>
            <consortium name="DOE Joint Genome Institute"/>
            <person name="Kuo A."/>
            <person name="Ruytinx J."/>
            <person name="Rineau F."/>
            <person name="Colpaert J."/>
            <person name="Kohler A."/>
            <person name="Nagy L.G."/>
            <person name="Floudas D."/>
            <person name="Copeland A."/>
            <person name="Barry K.W."/>
            <person name="Cichocki N."/>
            <person name="Veneault-Fourrey C."/>
            <person name="LaButti K."/>
            <person name="Lindquist E.A."/>
            <person name="Lipzen A."/>
            <person name="Lundell T."/>
            <person name="Morin E."/>
            <person name="Murat C."/>
            <person name="Sun H."/>
            <person name="Tunlid A."/>
            <person name="Henrissat B."/>
            <person name="Grigoriev I.V."/>
            <person name="Hibbett D.S."/>
            <person name="Martin F."/>
            <person name="Nordberg H.P."/>
            <person name="Cantor M.N."/>
            <person name="Hua S.X."/>
        </authorList>
    </citation>
    <scope>NUCLEOTIDE SEQUENCE [LARGE SCALE GENOMIC DNA]</scope>
    <source>
        <strain evidence="2 3">UH-Slu-Lm8-n1</strain>
    </source>
</reference>